<name>A0AAN8X6F9_HALRR</name>
<evidence type="ECO:0000256" key="1">
    <source>
        <dbReference type="SAM" id="MobiDB-lite"/>
    </source>
</evidence>
<proteinExistence type="predicted"/>
<evidence type="ECO:0000313" key="3">
    <source>
        <dbReference type="Proteomes" id="UP001381693"/>
    </source>
</evidence>
<reference evidence="2 3" key="1">
    <citation type="submission" date="2023-11" db="EMBL/GenBank/DDBJ databases">
        <title>Halocaridina rubra genome assembly.</title>
        <authorList>
            <person name="Smith C."/>
        </authorList>
    </citation>
    <scope>NUCLEOTIDE SEQUENCE [LARGE SCALE GENOMIC DNA]</scope>
    <source>
        <strain evidence="2">EP-1</strain>
        <tissue evidence="2">Whole</tissue>
    </source>
</reference>
<comment type="caution">
    <text evidence="2">The sequence shown here is derived from an EMBL/GenBank/DDBJ whole genome shotgun (WGS) entry which is preliminary data.</text>
</comment>
<dbReference type="AlphaFoldDB" id="A0AAN8X6F9"/>
<dbReference type="EMBL" id="JAXCGZ010011332">
    <property type="protein sequence ID" value="KAK7075288.1"/>
    <property type="molecule type" value="Genomic_DNA"/>
</dbReference>
<sequence length="148" mass="16648">MYSSSFPSSAHPCSTSSTNTPGLHLGKGGQKQEQHIQSVSSCREAWTYDSCSSELPPIHISCEVPLDGVTSHYISLHVNLIIAILILHKDRDWAFQELISFVFKSFSIHPSFVYVFALPDSLKNSGFTKEWIVSRHYRYKLTPSSDRA</sequence>
<feature type="compositionally biased region" description="Low complexity" evidence="1">
    <location>
        <begin position="1"/>
        <end position="17"/>
    </location>
</feature>
<accession>A0AAN8X6F9</accession>
<keyword evidence="3" id="KW-1185">Reference proteome</keyword>
<protein>
    <submittedName>
        <fullName evidence="2">Uncharacterized protein</fullName>
    </submittedName>
</protein>
<evidence type="ECO:0000313" key="2">
    <source>
        <dbReference type="EMBL" id="KAK7075288.1"/>
    </source>
</evidence>
<dbReference type="Proteomes" id="UP001381693">
    <property type="component" value="Unassembled WGS sequence"/>
</dbReference>
<organism evidence="2 3">
    <name type="scientific">Halocaridina rubra</name>
    <name type="common">Hawaiian red shrimp</name>
    <dbReference type="NCBI Taxonomy" id="373956"/>
    <lineage>
        <taxon>Eukaryota</taxon>
        <taxon>Metazoa</taxon>
        <taxon>Ecdysozoa</taxon>
        <taxon>Arthropoda</taxon>
        <taxon>Crustacea</taxon>
        <taxon>Multicrustacea</taxon>
        <taxon>Malacostraca</taxon>
        <taxon>Eumalacostraca</taxon>
        <taxon>Eucarida</taxon>
        <taxon>Decapoda</taxon>
        <taxon>Pleocyemata</taxon>
        <taxon>Caridea</taxon>
        <taxon>Atyoidea</taxon>
        <taxon>Atyidae</taxon>
        <taxon>Halocaridina</taxon>
    </lineage>
</organism>
<gene>
    <name evidence="2" type="ORF">SK128_014677</name>
</gene>
<feature type="region of interest" description="Disordered" evidence="1">
    <location>
        <begin position="1"/>
        <end position="29"/>
    </location>
</feature>